<evidence type="ECO:0000259" key="1">
    <source>
        <dbReference type="Pfam" id="PF08484"/>
    </source>
</evidence>
<dbReference type="InterPro" id="IPR013691">
    <property type="entry name" value="MeTrfase_14"/>
</dbReference>
<feature type="domain" description="C-methyltransferase" evidence="1">
    <location>
        <begin position="279"/>
        <end position="381"/>
    </location>
</feature>
<dbReference type="RefSeq" id="WP_145388422.1">
    <property type="nucleotide sequence ID" value="NZ_CP037423.1"/>
</dbReference>
<dbReference type="EMBL" id="CP037423">
    <property type="protein sequence ID" value="QDV44017.1"/>
    <property type="molecule type" value="Genomic_DNA"/>
</dbReference>
<evidence type="ECO:0000313" key="3">
    <source>
        <dbReference type="Proteomes" id="UP000319004"/>
    </source>
</evidence>
<dbReference type="SUPFAM" id="SSF53335">
    <property type="entry name" value="S-adenosyl-L-methionine-dependent methyltransferases"/>
    <property type="match status" value="1"/>
</dbReference>
<name>A0A518HT95_9BACT</name>
<evidence type="ECO:0000313" key="2">
    <source>
        <dbReference type="EMBL" id="QDV44017.1"/>
    </source>
</evidence>
<organism evidence="2 3">
    <name type="scientific">Stieleria neptunia</name>
    <dbReference type="NCBI Taxonomy" id="2527979"/>
    <lineage>
        <taxon>Bacteria</taxon>
        <taxon>Pseudomonadati</taxon>
        <taxon>Planctomycetota</taxon>
        <taxon>Planctomycetia</taxon>
        <taxon>Pirellulales</taxon>
        <taxon>Pirellulaceae</taxon>
        <taxon>Stieleria</taxon>
    </lineage>
</organism>
<dbReference type="KEGG" id="snep:Enr13x_38780"/>
<sequence length="391" mass="43635">MTAITSSNCCRGCNASDPKLFYRNPQIPASVGTLPHSRDAARQMPCGQIELVACDRCGLIQNRVYDVDRVGFVPGYEVSLFHTPTFRQYIQGVCDRLIRRYGLHGKRLLEIGCGGADFLRLICRSGGNHGVGVDPTIAQPLQESVGDGSIRLVPGFFSKAHDALIGDFICCLSVFEDIPNPLAFLTQLRESIGDRDVPMYFEVFNGFRSIRELEVWSIHYEQCNYFSLESLTGLFERAGFSVIDADVCYQGDQYLYVEARPGTARSPRSDFSSMIPAVDRFAGEYEKRRERWQHRLDTWQDQNKTVVLWGSGGKGISFLTSLSNSGTVAYVVDVNPDRQGCHIPISGQEIIAPRRLAEIAPDVVILSNPLYQHEISRQLTELGLQPEILVA</sequence>
<proteinExistence type="predicted"/>
<dbReference type="OrthoDB" id="9782855at2"/>
<dbReference type="Gene3D" id="3.40.50.150">
    <property type="entry name" value="Vaccinia Virus protein VP39"/>
    <property type="match status" value="1"/>
</dbReference>
<dbReference type="InterPro" id="IPR029063">
    <property type="entry name" value="SAM-dependent_MTases_sf"/>
</dbReference>
<keyword evidence="3" id="KW-1185">Reference proteome</keyword>
<dbReference type="Pfam" id="PF08484">
    <property type="entry name" value="Methyltransf_14"/>
    <property type="match status" value="1"/>
</dbReference>
<protein>
    <recommendedName>
        <fullName evidence="1">C-methyltransferase domain-containing protein</fullName>
    </recommendedName>
</protein>
<dbReference type="AlphaFoldDB" id="A0A518HT95"/>
<dbReference type="Pfam" id="PF13489">
    <property type="entry name" value="Methyltransf_23"/>
    <property type="match status" value="1"/>
</dbReference>
<reference evidence="2 3" key="1">
    <citation type="submission" date="2019-03" db="EMBL/GenBank/DDBJ databases">
        <title>Deep-cultivation of Planctomycetes and their phenomic and genomic characterization uncovers novel biology.</title>
        <authorList>
            <person name="Wiegand S."/>
            <person name="Jogler M."/>
            <person name="Boedeker C."/>
            <person name="Pinto D."/>
            <person name="Vollmers J."/>
            <person name="Rivas-Marin E."/>
            <person name="Kohn T."/>
            <person name="Peeters S.H."/>
            <person name="Heuer A."/>
            <person name="Rast P."/>
            <person name="Oberbeckmann S."/>
            <person name="Bunk B."/>
            <person name="Jeske O."/>
            <person name="Meyerdierks A."/>
            <person name="Storesund J.E."/>
            <person name="Kallscheuer N."/>
            <person name="Luecker S."/>
            <person name="Lage O.M."/>
            <person name="Pohl T."/>
            <person name="Merkel B.J."/>
            <person name="Hornburger P."/>
            <person name="Mueller R.-W."/>
            <person name="Bruemmer F."/>
            <person name="Labrenz M."/>
            <person name="Spormann A.M."/>
            <person name="Op den Camp H."/>
            <person name="Overmann J."/>
            <person name="Amann R."/>
            <person name="Jetten M.S.M."/>
            <person name="Mascher T."/>
            <person name="Medema M.H."/>
            <person name="Devos D.P."/>
            <person name="Kaster A.-K."/>
            <person name="Ovreas L."/>
            <person name="Rohde M."/>
            <person name="Galperin M.Y."/>
            <person name="Jogler C."/>
        </authorList>
    </citation>
    <scope>NUCLEOTIDE SEQUENCE [LARGE SCALE GENOMIC DNA]</scope>
    <source>
        <strain evidence="2 3">Enr13</strain>
    </source>
</reference>
<dbReference type="Proteomes" id="UP000319004">
    <property type="component" value="Chromosome"/>
</dbReference>
<dbReference type="Gene3D" id="3.40.50.720">
    <property type="entry name" value="NAD(P)-binding Rossmann-like Domain"/>
    <property type="match status" value="1"/>
</dbReference>
<accession>A0A518HT95</accession>
<gene>
    <name evidence="2" type="ORF">Enr13x_38780</name>
</gene>